<name>I0R8R4_9FIRM</name>
<keyword evidence="3" id="KW-1185">Reference proteome</keyword>
<evidence type="ECO:0008006" key="4">
    <source>
        <dbReference type="Google" id="ProtNLM"/>
    </source>
</evidence>
<proteinExistence type="predicted"/>
<keyword evidence="1" id="KW-0472">Membrane</keyword>
<dbReference type="Proteomes" id="UP000005039">
    <property type="component" value="Unassembled WGS sequence"/>
</dbReference>
<feature type="transmembrane region" description="Helical" evidence="1">
    <location>
        <begin position="48"/>
        <end position="65"/>
    </location>
</feature>
<sequence>MLIYLFGSLLAYLLSRIELYALSGTVLFLVALYLYIKEYRYSNSLVNLRGIFSLAFVGGEGISALKLSHLAKPWSDTTWICLCLAFGCFYMMFEWLKRYLGNPYKNKEERIIEKNNENRLYVCIVILAMISVIAFNIEALKLGFIPFLLRGVPHAYSYFHISGVHYFTVSCILVPSLSIIYLSEEKNLNIVKSVFLVLANIVAMLIPILCVSRFQFMFAILMAFVTLLILKREKIRPLYFIAVVVIIVPVYLLLSVARSHNVEYLNGIFEMKYNLPIFITQPYIYIANNYDNLDTLIKELPKHSFGLKGLFPLWALSGLKFIYPKLVDFPIFVNKTELTTVTLFYDAFYDFGIIGVGAFSAILGAISFFFEKWIRSTRHAVFYMIYAQWFVYLALSFFTTWFSNPATWFYFIVTVVIFLICEKRVGKLWTI</sequence>
<feature type="transmembrane region" description="Helical" evidence="1">
    <location>
        <begin position="20"/>
        <end position="36"/>
    </location>
</feature>
<dbReference type="AlphaFoldDB" id="I0R8R4"/>
<dbReference type="PATRIC" id="fig|1095750.3.peg.1124"/>
<gene>
    <name evidence="2" type="ORF">HMPREF9970_2405</name>
</gene>
<feature type="transmembrane region" description="Helical" evidence="1">
    <location>
        <begin position="118"/>
        <end position="137"/>
    </location>
</feature>
<feature type="transmembrane region" description="Helical" evidence="1">
    <location>
        <begin position="347"/>
        <end position="369"/>
    </location>
</feature>
<feature type="transmembrane region" description="Helical" evidence="1">
    <location>
        <begin position="189"/>
        <end position="208"/>
    </location>
</feature>
<feature type="transmembrane region" description="Helical" evidence="1">
    <location>
        <begin position="237"/>
        <end position="257"/>
    </location>
</feature>
<comment type="caution">
    <text evidence="2">The sequence shown here is derived from an EMBL/GenBank/DDBJ whole genome shotgun (WGS) entry which is preliminary data.</text>
</comment>
<feature type="transmembrane region" description="Helical" evidence="1">
    <location>
        <begin position="214"/>
        <end position="230"/>
    </location>
</feature>
<evidence type="ECO:0000313" key="2">
    <source>
        <dbReference type="EMBL" id="EIC96072.1"/>
    </source>
</evidence>
<feature type="transmembrane region" description="Helical" evidence="1">
    <location>
        <begin position="408"/>
        <end position="425"/>
    </location>
</feature>
<accession>I0R8R4</accession>
<feature type="transmembrane region" description="Helical" evidence="1">
    <location>
        <begin position="157"/>
        <end position="182"/>
    </location>
</feature>
<keyword evidence="1" id="KW-1133">Transmembrane helix</keyword>
<protein>
    <recommendedName>
        <fullName evidence="4">Oligosaccharide repeat unit polymerase</fullName>
    </recommendedName>
</protein>
<keyword evidence="1" id="KW-0812">Transmembrane</keyword>
<dbReference type="RefSeq" id="WP_008753778.1">
    <property type="nucleotide sequence ID" value="NZ_AJGH01000059.1"/>
</dbReference>
<feature type="transmembrane region" description="Helical" evidence="1">
    <location>
        <begin position="77"/>
        <end position="97"/>
    </location>
</feature>
<dbReference type="EMBL" id="AJGH01000059">
    <property type="protein sequence ID" value="EIC96072.1"/>
    <property type="molecule type" value="Genomic_DNA"/>
</dbReference>
<evidence type="ECO:0000313" key="3">
    <source>
        <dbReference type="Proteomes" id="UP000005039"/>
    </source>
</evidence>
<evidence type="ECO:0000256" key="1">
    <source>
        <dbReference type="SAM" id="Phobius"/>
    </source>
</evidence>
<feature type="transmembrane region" description="Helical" evidence="1">
    <location>
        <begin position="381"/>
        <end position="402"/>
    </location>
</feature>
<dbReference type="NCBIfam" id="TIGR04370">
    <property type="entry name" value="glyco_rpt_poly"/>
    <property type="match status" value="1"/>
</dbReference>
<dbReference type="OrthoDB" id="1924765at2"/>
<organism evidence="2 3">
    <name type="scientific">Lachnoanaerobaculum saburreum F0468</name>
    <dbReference type="NCBI Taxonomy" id="1095750"/>
    <lineage>
        <taxon>Bacteria</taxon>
        <taxon>Bacillati</taxon>
        <taxon>Bacillota</taxon>
        <taxon>Clostridia</taxon>
        <taxon>Lachnospirales</taxon>
        <taxon>Lachnospiraceae</taxon>
        <taxon>Lachnoanaerobaculum</taxon>
    </lineage>
</organism>
<reference evidence="2 3" key="1">
    <citation type="submission" date="2012-03" db="EMBL/GenBank/DDBJ databases">
        <authorList>
            <person name="Durkin A.S."/>
            <person name="McCorrison J."/>
            <person name="Torralba M."/>
            <person name="Gillis M."/>
            <person name="Methe B."/>
            <person name="Sutton G."/>
            <person name="Nelson K.E."/>
        </authorList>
    </citation>
    <scope>NUCLEOTIDE SEQUENCE [LARGE SCALE GENOMIC DNA]</scope>
    <source>
        <strain evidence="2 3">F0468</strain>
    </source>
</reference>
<dbReference type="eggNOG" id="ENOG502Z9FI">
    <property type="taxonomic scope" value="Bacteria"/>
</dbReference>